<reference evidence="2 3" key="1">
    <citation type="submission" date="2018-10" db="EMBL/GenBank/DDBJ databases">
        <title>Draft Genome Sequence of Bacteroides sp. KCTC 15687.</title>
        <authorList>
            <person name="Yu S.Y."/>
            <person name="Kim J.S."/>
            <person name="Oh B.S."/>
            <person name="Park S.H."/>
            <person name="Kang S.W."/>
            <person name="Park J.E."/>
            <person name="Choi S.H."/>
            <person name="Han K.I."/>
            <person name="Lee K.C."/>
            <person name="Eom M.K."/>
            <person name="Suh M.K."/>
            <person name="Lee D.H."/>
            <person name="Yoon H."/>
            <person name="Kim B."/>
            <person name="Yang S.J."/>
            <person name="Lee J.S."/>
            <person name="Lee J.H."/>
        </authorList>
    </citation>
    <scope>NUCLEOTIDE SEQUENCE [LARGE SCALE GENOMIC DNA]</scope>
    <source>
        <strain evidence="2 3">KCTC 15687</strain>
    </source>
</reference>
<name>A0A401LQ54_9BACE</name>
<sequence>MKERSLEMYRDDNDDDGDVYTGDPWTEWDIDRPEEGDDPDEGYNDD</sequence>
<dbReference type="AlphaFoldDB" id="A0A401LQ54"/>
<gene>
    <name evidence="2" type="ORF">KGMB02408_05360</name>
</gene>
<keyword evidence="3" id="KW-1185">Reference proteome</keyword>
<dbReference type="Proteomes" id="UP000288079">
    <property type="component" value="Unassembled WGS sequence"/>
</dbReference>
<dbReference type="EMBL" id="BHWB01000001">
    <property type="protein sequence ID" value="GCB33591.1"/>
    <property type="molecule type" value="Genomic_DNA"/>
</dbReference>
<feature type="compositionally biased region" description="Basic and acidic residues" evidence="1">
    <location>
        <begin position="1"/>
        <end position="11"/>
    </location>
</feature>
<evidence type="ECO:0000256" key="1">
    <source>
        <dbReference type="SAM" id="MobiDB-lite"/>
    </source>
</evidence>
<evidence type="ECO:0000313" key="2">
    <source>
        <dbReference type="EMBL" id="GCB33591.1"/>
    </source>
</evidence>
<evidence type="ECO:0000313" key="3">
    <source>
        <dbReference type="Proteomes" id="UP000288079"/>
    </source>
</evidence>
<accession>A0A401LQ54</accession>
<feature type="compositionally biased region" description="Acidic residues" evidence="1">
    <location>
        <begin position="26"/>
        <end position="46"/>
    </location>
</feature>
<organism evidence="2 3">
    <name type="scientific">Bacteroides faecalis</name>
    <dbReference type="NCBI Taxonomy" id="2447885"/>
    <lineage>
        <taxon>Bacteria</taxon>
        <taxon>Pseudomonadati</taxon>
        <taxon>Bacteroidota</taxon>
        <taxon>Bacteroidia</taxon>
        <taxon>Bacteroidales</taxon>
        <taxon>Bacteroidaceae</taxon>
        <taxon>Bacteroides</taxon>
    </lineage>
</organism>
<protein>
    <submittedName>
        <fullName evidence="2">Uncharacterized protein</fullName>
    </submittedName>
</protein>
<comment type="caution">
    <text evidence="2">The sequence shown here is derived from an EMBL/GenBank/DDBJ whole genome shotgun (WGS) entry which is preliminary data.</text>
</comment>
<proteinExistence type="predicted"/>
<feature type="region of interest" description="Disordered" evidence="1">
    <location>
        <begin position="1"/>
        <end position="46"/>
    </location>
</feature>